<dbReference type="Proteomes" id="UP000281549">
    <property type="component" value="Unassembled WGS sequence"/>
</dbReference>
<feature type="non-terminal residue" evidence="1">
    <location>
        <position position="137"/>
    </location>
</feature>
<evidence type="ECO:0000313" key="2">
    <source>
        <dbReference type="Proteomes" id="UP000281549"/>
    </source>
</evidence>
<accession>A0A4P9Y983</accession>
<name>A0A4P9Y983_ROZAC</name>
<organism evidence="1 2">
    <name type="scientific">Rozella allomycis (strain CSF55)</name>
    <dbReference type="NCBI Taxonomy" id="988480"/>
    <lineage>
        <taxon>Eukaryota</taxon>
        <taxon>Fungi</taxon>
        <taxon>Fungi incertae sedis</taxon>
        <taxon>Cryptomycota</taxon>
        <taxon>Cryptomycota incertae sedis</taxon>
        <taxon>Rozella</taxon>
    </lineage>
</organism>
<dbReference type="EMBL" id="ML008452">
    <property type="protein sequence ID" value="RKP15615.1"/>
    <property type="molecule type" value="Genomic_DNA"/>
</dbReference>
<reference evidence="2" key="1">
    <citation type="journal article" date="2018" name="Nat. Microbiol.">
        <title>Leveraging single-cell genomics to expand the fungal tree of life.</title>
        <authorList>
            <person name="Ahrendt S.R."/>
            <person name="Quandt C.A."/>
            <person name="Ciobanu D."/>
            <person name="Clum A."/>
            <person name="Salamov A."/>
            <person name="Andreopoulos B."/>
            <person name="Cheng J.F."/>
            <person name="Woyke T."/>
            <person name="Pelin A."/>
            <person name="Henrissat B."/>
            <person name="Reynolds N.K."/>
            <person name="Benny G.L."/>
            <person name="Smith M.E."/>
            <person name="James T.Y."/>
            <person name="Grigoriev I.V."/>
        </authorList>
    </citation>
    <scope>NUCLEOTIDE SEQUENCE [LARGE SCALE GENOMIC DNA]</scope>
    <source>
        <strain evidence="2">CSF55</strain>
    </source>
</reference>
<evidence type="ECO:0000313" key="1">
    <source>
        <dbReference type="EMBL" id="RKP15615.1"/>
    </source>
</evidence>
<sequence>MCTDILNKREMRNRFISFLNLLEQKNICQENIDFSFQFACQFGFTEIVEIMIYCGNTSFVKSIPSVEPKHFSKDKYAFINASDEAHNESIKHLLTESTVDFSERLCEINRRTMVKILLENLRVDPSANDNYAVRTAA</sequence>
<protein>
    <submittedName>
        <fullName evidence="1">Uncharacterized protein</fullName>
    </submittedName>
</protein>
<proteinExistence type="predicted"/>
<dbReference type="AlphaFoldDB" id="A0A4P9Y983"/>
<gene>
    <name evidence="1" type="ORF">ROZALSC1DRAFT_26263</name>
</gene>